<organism evidence="2 3">
    <name type="scientific">Andreesenia angusta</name>
    <dbReference type="NCBI Taxonomy" id="39480"/>
    <lineage>
        <taxon>Bacteria</taxon>
        <taxon>Bacillati</taxon>
        <taxon>Bacillota</taxon>
        <taxon>Tissierellia</taxon>
        <taxon>Tissierellales</taxon>
        <taxon>Gottschalkiaceae</taxon>
        <taxon>Andreesenia</taxon>
    </lineage>
</organism>
<dbReference type="STRING" id="39480.EUAN_19390"/>
<protein>
    <recommendedName>
        <fullName evidence="4">DUF2232 domain-containing protein</fullName>
    </recommendedName>
</protein>
<name>A0A1S1V550_9FIRM</name>
<feature type="transmembrane region" description="Helical" evidence="1">
    <location>
        <begin position="100"/>
        <end position="123"/>
    </location>
</feature>
<feature type="transmembrane region" description="Helical" evidence="1">
    <location>
        <begin position="15"/>
        <end position="38"/>
    </location>
</feature>
<dbReference type="AlphaFoldDB" id="A0A1S1V550"/>
<dbReference type="EMBL" id="MKIE01000009">
    <property type="protein sequence ID" value="OHW61624.1"/>
    <property type="molecule type" value="Genomic_DNA"/>
</dbReference>
<dbReference type="RefSeq" id="WP_071064042.1">
    <property type="nucleotide sequence ID" value="NZ_MKIE01000009.1"/>
</dbReference>
<feature type="transmembrane region" description="Helical" evidence="1">
    <location>
        <begin position="282"/>
        <end position="306"/>
    </location>
</feature>
<dbReference type="InterPro" id="IPR018710">
    <property type="entry name" value="DUF2232"/>
</dbReference>
<keyword evidence="1" id="KW-0472">Membrane</keyword>
<evidence type="ECO:0000313" key="2">
    <source>
        <dbReference type="EMBL" id="OHW61624.1"/>
    </source>
</evidence>
<dbReference type="PANTHER" id="PTHR41324">
    <property type="entry name" value="MEMBRANE PROTEIN-RELATED"/>
    <property type="match status" value="1"/>
</dbReference>
<feature type="transmembrane region" description="Helical" evidence="1">
    <location>
        <begin position="251"/>
        <end position="270"/>
    </location>
</feature>
<feature type="transmembrane region" description="Helical" evidence="1">
    <location>
        <begin position="220"/>
        <end position="239"/>
    </location>
</feature>
<evidence type="ECO:0000313" key="3">
    <source>
        <dbReference type="Proteomes" id="UP000180254"/>
    </source>
</evidence>
<proteinExistence type="predicted"/>
<accession>A0A1S1V550</accession>
<dbReference type="Pfam" id="PF09991">
    <property type="entry name" value="DUF2232"/>
    <property type="match status" value="1"/>
</dbReference>
<sequence>MSNQESRTTLKDLSIAILLTSITGFFGVNGFSLLMLIFPAFSVIVGVKHGLKYSILSMAISIMAISSVQGMGYVLPLSLYIGIAAVLSIYINRRERVSKIVLAGGTYMFLALAAISVALKLIFEVDVVESLESSLRLGLKETIEQLGSASNTENYDIASIKLAMEESIGFMVAIFPVIMVSGAFMISVVSYWVASHILKRNGISHVDTLKLSNFRLSSKFSVAAVVILIVTFAIKLMGLPVYEALVLNLTTALYLVVFIQGIGVIAYFLGKTRINRAIRTTILVFLAFNVALSMFVSFVGVLDIVFNFRKIKD</sequence>
<gene>
    <name evidence="2" type="ORF">EUAN_19390</name>
</gene>
<dbReference type="Proteomes" id="UP000180254">
    <property type="component" value="Unassembled WGS sequence"/>
</dbReference>
<comment type="caution">
    <text evidence="2">The sequence shown here is derived from an EMBL/GenBank/DDBJ whole genome shotgun (WGS) entry which is preliminary data.</text>
</comment>
<keyword evidence="1" id="KW-0812">Transmembrane</keyword>
<feature type="transmembrane region" description="Helical" evidence="1">
    <location>
        <begin position="73"/>
        <end position="91"/>
    </location>
</feature>
<keyword evidence="3" id="KW-1185">Reference proteome</keyword>
<reference evidence="2 3" key="1">
    <citation type="submission" date="2016-09" db="EMBL/GenBank/DDBJ databases">
        <title>Genome sequence of Eubacterium angustum.</title>
        <authorList>
            <person name="Poehlein A."/>
            <person name="Daniel R."/>
        </authorList>
    </citation>
    <scope>NUCLEOTIDE SEQUENCE [LARGE SCALE GENOMIC DNA]</scope>
    <source>
        <strain evidence="2 3">DSM 1989</strain>
    </source>
</reference>
<evidence type="ECO:0008006" key="4">
    <source>
        <dbReference type="Google" id="ProtNLM"/>
    </source>
</evidence>
<feature type="transmembrane region" description="Helical" evidence="1">
    <location>
        <begin position="168"/>
        <end position="194"/>
    </location>
</feature>
<keyword evidence="1" id="KW-1133">Transmembrane helix</keyword>
<dbReference type="PANTHER" id="PTHR41324:SF1">
    <property type="entry name" value="DUF2232 DOMAIN-CONTAINING PROTEIN"/>
    <property type="match status" value="1"/>
</dbReference>
<dbReference type="OrthoDB" id="1950201at2"/>
<evidence type="ECO:0000256" key="1">
    <source>
        <dbReference type="SAM" id="Phobius"/>
    </source>
</evidence>